<feature type="domain" description="Metallo-beta-lactamase" evidence="2">
    <location>
        <begin position="21"/>
        <end position="215"/>
    </location>
</feature>
<evidence type="ECO:0000259" key="2">
    <source>
        <dbReference type="Pfam" id="PF12706"/>
    </source>
</evidence>
<sequence>MTKITLIGGPTALIDIDGFTVLTDPTFDAPGEYPIPGGVLVKQSGPAIASADLPHIDVVALSHAHHPDNLDGAGASLLPVATTVLGTSMAAEQFSLVTALEPWQSVSLTGANGKDVIFTAVPARHGPVGCEEMTGIVTGFVIESANAGTIYISGDNAALELVDEVAARFPNVSVAVLFTGAARVGLFDNAPLTLTAEMAVEAAKKLSGAAIFPVHSEGWAHFSEDRQLLTSAFDAAGISDRLLLVAPGASATVA</sequence>
<protein>
    <submittedName>
        <fullName evidence="3">Unannotated protein</fullName>
    </submittedName>
</protein>
<evidence type="ECO:0000256" key="1">
    <source>
        <dbReference type="ARBA" id="ARBA00022801"/>
    </source>
</evidence>
<dbReference type="InterPro" id="IPR001279">
    <property type="entry name" value="Metallo-B-lactamas"/>
</dbReference>
<reference evidence="3" key="1">
    <citation type="submission" date="2020-05" db="EMBL/GenBank/DDBJ databases">
        <authorList>
            <person name="Chiriac C."/>
            <person name="Salcher M."/>
            <person name="Ghai R."/>
            <person name="Kavagutti S V."/>
        </authorList>
    </citation>
    <scope>NUCLEOTIDE SEQUENCE</scope>
</reference>
<dbReference type="InterPro" id="IPR036866">
    <property type="entry name" value="RibonucZ/Hydroxyglut_hydro"/>
</dbReference>
<dbReference type="PANTHER" id="PTHR43546:SF9">
    <property type="entry name" value="L-ASCORBATE-6-PHOSPHATE LACTONASE ULAG-RELATED"/>
    <property type="match status" value="1"/>
</dbReference>
<dbReference type="PANTHER" id="PTHR43546">
    <property type="entry name" value="UPF0173 METAL-DEPENDENT HYDROLASE MJ1163-RELATED"/>
    <property type="match status" value="1"/>
</dbReference>
<dbReference type="Gene3D" id="3.60.15.10">
    <property type="entry name" value="Ribonuclease Z/Hydroxyacylglutathione hydrolase-like"/>
    <property type="match status" value="1"/>
</dbReference>
<name>A0A6J7GVD5_9ZZZZ</name>
<gene>
    <name evidence="3" type="ORF">UFOPK3516_01348</name>
</gene>
<dbReference type="AlphaFoldDB" id="A0A6J7GVD5"/>
<dbReference type="GO" id="GO:0016787">
    <property type="term" value="F:hydrolase activity"/>
    <property type="evidence" value="ECO:0007669"/>
    <property type="project" value="UniProtKB-KW"/>
</dbReference>
<dbReference type="InterPro" id="IPR050114">
    <property type="entry name" value="UPF0173_UPF0282_UlaG_hydrolase"/>
</dbReference>
<organism evidence="3">
    <name type="scientific">freshwater metagenome</name>
    <dbReference type="NCBI Taxonomy" id="449393"/>
    <lineage>
        <taxon>unclassified sequences</taxon>
        <taxon>metagenomes</taxon>
        <taxon>ecological metagenomes</taxon>
    </lineage>
</organism>
<dbReference type="Pfam" id="PF12706">
    <property type="entry name" value="Lactamase_B_2"/>
    <property type="match status" value="1"/>
</dbReference>
<proteinExistence type="predicted"/>
<dbReference type="EMBL" id="CAFBMB010000138">
    <property type="protein sequence ID" value="CAB4908615.1"/>
    <property type="molecule type" value="Genomic_DNA"/>
</dbReference>
<keyword evidence="1" id="KW-0378">Hydrolase</keyword>
<accession>A0A6J7GVD5</accession>
<evidence type="ECO:0000313" key="3">
    <source>
        <dbReference type="EMBL" id="CAB4908615.1"/>
    </source>
</evidence>
<dbReference type="SUPFAM" id="SSF56281">
    <property type="entry name" value="Metallo-hydrolase/oxidoreductase"/>
    <property type="match status" value="1"/>
</dbReference>